<dbReference type="RefSeq" id="WP_173102221.1">
    <property type="nucleotide sequence ID" value="NZ_AP022822.1"/>
</dbReference>
<dbReference type="InterPro" id="IPR036812">
    <property type="entry name" value="NAD(P)_OxRdtase_dom_sf"/>
</dbReference>
<dbReference type="PRINTS" id="PR00069">
    <property type="entry name" value="ALDKETRDTASE"/>
</dbReference>
<protein>
    <recommendedName>
        <fullName evidence="1">NADP-dependent oxidoreductase domain-containing protein</fullName>
    </recommendedName>
</protein>
<name>A0A679IG87_9ENTE</name>
<dbReference type="Gene3D" id="3.20.20.100">
    <property type="entry name" value="NADP-dependent oxidoreductase domain"/>
    <property type="match status" value="1"/>
</dbReference>
<reference evidence="2 3" key="1">
    <citation type="submission" date="2020-02" db="EMBL/GenBank/DDBJ databases">
        <title>Characterization of vanA genotype vancomycin-resistant Enterococcus saigonensis VE80.</title>
        <authorList>
            <person name="Harada T."/>
            <person name="Motooka D."/>
            <person name="Nakamura S."/>
            <person name="Yamamoto Y."/>
            <person name="Kawahara R."/>
            <person name="Kawatsu K."/>
        </authorList>
    </citation>
    <scope>NUCLEOTIDE SEQUENCE [LARGE SCALE GENOMIC DNA]</scope>
    <source>
        <strain evidence="2 3">VE80</strain>
    </source>
</reference>
<organism evidence="2 3">
    <name type="scientific">Enterococcus saigonensis</name>
    <dbReference type="NCBI Taxonomy" id="1805431"/>
    <lineage>
        <taxon>Bacteria</taxon>
        <taxon>Bacillati</taxon>
        <taxon>Bacillota</taxon>
        <taxon>Bacilli</taxon>
        <taxon>Lactobacillales</taxon>
        <taxon>Enterococcaceae</taxon>
        <taxon>Enterococcus</taxon>
    </lineage>
</organism>
<dbReference type="AlphaFoldDB" id="A0A679IG87"/>
<dbReference type="EMBL" id="AP022822">
    <property type="protein sequence ID" value="BCA84842.1"/>
    <property type="molecule type" value="Genomic_DNA"/>
</dbReference>
<keyword evidence="3" id="KW-1185">Reference proteome</keyword>
<dbReference type="PANTHER" id="PTHR43638">
    <property type="entry name" value="OXIDOREDUCTASE, ALDO/KETO REDUCTASE FAMILY PROTEIN"/>
    <property type="match status" value="1"/>
</dbReference>
<dbReference type="Proteomes" id="UP000502998">
    <property type="component" value="Chromosome"/>
</dbReference>
<evidence type="ECO:0000313" key="3">
    <source>
        <dbReference type="Proteomes" id="UP000502998"/>
    </source>
</evidence>
<sequence length="283" mass="31855">MEIAGEKIFPIGLGTWHMGDDVDKRIQELTALQVGLAQTNSTEKIAIDTAEMYGEGNSEKLVGRALHTIARENVYLISKVYPWNASKRQLPRSLEESLKRLQTDYLDLYLLHWTGEFPLAETVSALQAAKKSGYIKNWGVSNFDVADMQELWQVPDGQNCVVNEVLYNLGSRGIEFDLLPWMKKQQVPLIAYSPIAQGDRLGNQFLSDDLLQRIASDHFVSVFQLLLAWAIRDEKTLAIPQSSNKDHVLANLAAAKIQLSHQEWQEIAARYPAPTKKQPLAVL</sequence>
<dbReference type="KEGG" id="esg:EsVE80_03650"/>
<evidence type="ECO:0000313" key="2">
    <source>
        <dbReference type="EMBL" id="BCA84842.1"/>
    </source>
</evidence>
<gene>
    <name evidence="2" type="ORF">EsVE80_03650</name>
</gene>
<dbReference type="InterPro" id="IPR020471">
    <property type="entry name" value="AKR"/>
</dbReference>
<dbReference type="SUPFAM" id="SSF51430">
    <property type="entry name" value="NAD(P)-linked oxidoreductase"/>
    <property type="match status" value="1"/>
</dbReference>
<feature type="domain" description="NADP-dependent oxidoreductase" evidence="1">
    <location>
        <begin position="10"/>
        <end position="269"/>
    </location>
</feature>
<accession>A0A679IG87</accession>
<evidence type="ECO:0000259" key="1">
    <source>
        <dbReference type="Pfam" id="PF00248"/>
    </source>
</evidence>
<dbReference type="GO" id="GO:0016491">
    <property type="term" value="F:oxidoreductase activity"/>
    <property type="evidence" value="ECO:0007669"/>
    <property type="project" value="InterPro"/>
</dbReference>
<dbReference type="Pfam" id="PF00248">
    <property type="entry name" value="Aldo_ket_red"/>
    <property type="match status" value="1"/>
</dbReference>
<dbReference type="PANTHER" id="PTHR43638:SF3">
    <property type="entry name" value="ALDEHYDE REDUCTASE"/>
    <property type="match status" value="1"/>
</dbReference>
<proteinExistence type="predicted"/>
<dbReference type="InterPro" id="IPR023210">
    <property type="entry name" value="NADP_OxRdtase_dom"/>
</dbReference>